<sequence length="80" mass="9081">MLIQKIIEELQEIPEDKLSQIYELIHDFQLGLKQESKTSPPLPSESAVSSPWLHGNPLKNSVIAETDLISPIDVMWDVEK</sequence>
<gene>
    <name evidence="1" type="ORF">EWV88_08905</name>
</gene>
<organism evidence="1 2">
    <name type="scientific">Microcystis wesenbergii Mw_MB_S_20031200_S109D</name>
    <dbReference type="NCBI Taxonomy" id="2486241"/>
    <lineage>
        <taxon>Bacteria</taxon>
        <taxon>Bacillati</taxon>
        <taxon>Cyanobacteriota</taxon>
        <taxon>Cyanophyceae</taxon>
        <taxon>Oscillatoriophycideae</taxon>
        <taxon>Chroococcales</taxon>
        <taxon>Microcystaceae</taxon>
        <taxon>Microcystis</taxon>
    </lineage>
</organism>
<accession>A0A552LXA5</accession>
<name>A0A552LXA5_9CHRO</name>
<evidence type="ECO:0008006" key="3">
    <source>
        <dbReference type="Google" id="ProtNLM"/>
    </source>
</evidence>
<reference evidence="1 2" key="1">
    <citation type="submission" date="2019-01" db="EMBL/GenBank/DDBJ databases">
        <title>Coherence of Microcystis species and biogeography revealed through population genomics.</title>
        <authorList>
            <person name="Perez-Carrascal O.M."/>
            <person name="Terrat Y."/>
            <person name="Giani A."/>
            <person name="Fortin N."/>
            <person name="Tromas N."/>
            <person name="Shapiro B.J."/>
        </authorList>
    </citation>
    <scope>NUCLEOTIDE SEQUENCE [LARGE SCALE GENOMIC DNA]</scope>
    <source>
        <strain evidence="1">Mw_MB_S_20031200_S109D</strain>
    </source>
</reference>
<comment type="caution">
    <text evidence="1">The sequence shown here is derived from an EMBL/GenBank/DDBJ whole genome shotgun (WGS) entry which is preliminary data.</text>
</comment>
<dbReference type="EMBL" id="SFAP01000115">
    <property type="protein sequence ID" value="TRV24851.1"/>
    <property type="molecule type" value="Genomic_DNA"/>
</dbReference>
<evidence type="ECO:0000313" key="2">
    <source>
        <dbReference type="Proteomes" id="UP000318616"/>
    </source>
</evidence>
<dbReference type="Proteomes" id="UP000318616">
    <property type="component" value="Unassembled WGS sequence"/>
</dbReference>
<proteinExistence type="predicted"/>
<protein>
    <recommendedName>
        <fullName evidence="3">DUF2281 domain-containing protein</fullName>
    </recommendedName>
</protein>
<evidence type="ECO:0000313" key="1">
    <source>
        <dbReference type="EMBL" id="TRV24851.1"/>
    </source>
</evidence>
<dbReference type="AlphaFoldDB" id="A0A552LXA5"/>